<feature type="compositionally biased region" description="Polar residues" evidence="1">
    <location>
        <begin position="53"/>
        <end position="67"/>
    </location>
</feature>
<organism evidence="2 3">
    <name type="scientific">Lupinus angustifolius</name>
    <name type="common">Narrow-leaved blue lupine</name>
    <dbReference type="NCBI Taxonomy" id="3871"/>
    <lineage>
        <taxon>Eukaryota</taxon>
        <taxon>Viridiplantae</taxon>
        <taxon>Streptophyta</taxon>
        <taxon>Embryophyta</taxon>
        <taxon>Tracheophyta</taxon>
        <taxon>Spermatophyta</taxon>
        <taxon>Magnoliopsida</taxon>
        <taxon>eudicotyledons</taxon>
        <taxon>Gunneridae</taxon>
        <taxon>Pentapetalae</taxon>
        <taxon>rosids</taxon>
        <taxon>fabids</taxon>
        <taxon>Fabales</taxon>
        <taxon>Fabaceae</taxon>
        <taxon>Papilionoideae</taxon>
        <taxon>50 kb inversion clade</taxon>
        <taxon>genistoids sensu lato</taxon>
        <taxon>core genistoids</taxon>
        <taxon>Genisteae</taxon>
        <taxon>Lupinus</taxon>
    </lineage>
</organism>
<dbReference type="Proteomes" id="UP000188354">
    <property type="component" value="Chromosome LG03"/>
</dbReference>
<proteinExistence type="predicted"/>
<keyword evidence="3" id="KW-1185">Reference proteome</keyword>
<reference evidence="2 3" key="1">
    <citation type="journal article" date="2017" name="Plant Biotechnol. J.">
        <title>A comprehensive draft genome sequence for lupin (Lupinus angustifolius), an emerging health food: insights into plant-microbe interactions and legume evolution.</title>
        <authorList>
            <person name="Hane J.K."/>
            <person name="Ming Y."/>
            <person name="Kamphuis L.G."/>
            <person name="Nelson M.N."/>
            <person name="Garg G."/>
            <person name="Atkins C.A."/>
            <person name="Bayer P.E."/>
            <person name="Bravo A."/>
            <person name="Bringans S."/>
            <person name="Cannon S."/>
            <person name="Edwards D."/>
            <person name="Foley R."/>
            <person name="Gao L.L."/>
            <person name="Harrison M.J."/>
            <person name="Huang W."/>
            <person name="Hurgobin B."/>
            <person name="Li S."/>
            <person name="Liu C.W."/>
            <person name="McGrath A."/>
            <person name="Morahan G."/>
            <person name="Murray J."/>
            <person name="Weller J."/>
            <person name="Jian J."/>
            <person name="Singh K.B."/>
        </authorList>
    </citation>
    <scope>NUCLEOTIDE SEQUENCE [LARGE SCALE GENOMIC DNA]</scope>
    <source>
        <strain evidence="3">cv. Tanjil</strain>
        <tissue evidence="2">Whole plant</tissue>
    </source>
</reference>
<evidence type="ECO:0000313" key="3">
    <source>
        <dbReference type="Proteomes" id="UP000188354"/>
    </source>
</evidence>
<sequence>MHQRHTNLAENSASATHQRCTNLTENSASATHQRRTNLTENSVSSTHHRRTNLTEQGTTEDAPNNMHQGEPLNQVGTPDCQLGPYTPIT</sequence>
<evidence type="ECO:0000313" key="2">
    <source>
        <dbReference type="EMBL" id="OIW15122.1"/>
    </source>
</evidence>
<name>A0A4P1RPN3_LUPAN</name>
<dbReference type="Gramene" id="OIW15122">
    <property type="protein sequence ID" value="OIW15122"/>
    <property type="gene ID" value="TanjilG_08609"/>
</dbReference>
<accession>A0A4P1RPN3</accession>
<protein>
    <submittedName>
        <fullName evidence="2">Uncharacterized protein</fullName>
    </submittedName>
</protein>
<gene>
    <name evidence="2" type="ORF">TanjilG_08609</name>
</gene>
<evidence type="ECO:0000256" key="1">
    <source>
        <dbReference type="SAM" id="MobiDB-lite"/>
    </source>
</evidence>
<feature type="region of interest" description="Disordered" evidence="1">
    <location>
        <begin position="1"/>
        <end position="89"/>
    </location>
</feature>
<dbReference type="AlphaFoldDB" id="A0A4P1RPN3"/>
<dbReference type="EMBL" id="CM007363">
    <property type="protein sequence ID" value="OIW15122.1"/>
    <property type="molecule type" value="Genomic_DNA"/>
</dbReference>
<feature type="compositionally biased region" description="Polar residues" evidence="1">
    <location>
        <begin position="1"/>
        <end position="45"/>
    </location>
</feature>